<dbReference type="InterPro" id="IPR025232">
    <property type="entry name" value="DUF4174"/>
</dbReference>
<proteinExistence type="predicted"/>
<keyword evidence="1 2" id="KW-0732">Signal</keyword>
<organism evidence="4 5">
    <name type="scientific">Sphingomonas citri</name>
    <dbReference type="NCBI Taxonomy" id="2862499"/>
    <lineage>
        <taxon>Bacteria</taxon>
        <taxon>Pseudomonadati</taxon>
        <taxon>Pseudomonadota</taxon>
        <taxon>Alphaproteobacteria</taxon>
        <taxon>Sphingomonadales</taxon>
        <taxon>Sphingomonadaceae</taxon>
        <taxon>Sphingomonas</taxon>
    </lineage>
</organism>
<evidence type="ECO:0000256" key="2">
    <source>
        <dbReference type="SAM" id="SignalP"/>
    </source>
</evidence>
<feature type="domain" description="DUF4174" evidence="3">
    <location>
        <begin position="20"/>
        <end position="129"/>
    </location>
</feature>
<dbReference type="Proteomes" id="UP000759103">
    <property type="component" value="Unassembled WGS sequence"/>
</dbReference>
<accession>A0ABS7BKY4</accession>
<evidence type="ECO:0000313" key="4">
    <source>
        <dbReference type="EMBL" id="MBW6530245.1"/>
    </source>
</evidence>
<gene>
    <name evidence="4" type="ORF">KZ820_05805</name>
</gene>
<evidence type="ECO:0000313" key="5">
    <source>
        <dbReference type="Proteomes" id="UP000759103"/>
    </source>
</evidence>
<dbReference type="RefSeq" id="WP_219747627.1">
    <property type="nucleotide sequence ID" value="NZ_JAHXZN010000001.1"/>
</dbReference>
<protein>
    <submittedName>
        <fullName evidence="4">DUF4174 domain-containing protein</fullName>
    </submittedName>
</protein>
<reference evidence="4 5" key="1">
    <citation type="submission" date="2021-07" db="EMBL/GenBank/DDBJ databases">
        <title>Sphingomonas sp.</title>
        <authorList>
            <person name="Feng G."/>
            <person name="Li J."/>
            <person name="Pan M."/>
        </authorList>
    </citation>
    <scope>NUCLEOTIDE SEQUENCE [LARGE SCALE GENOMIC DNA]</scope>
    <source>
        <strain evidence="4 5">RRHST34</strain>
    </source>
</reference>
<feature type="signal peptide" evidence="2">
    <location>
        <begin position="1"/>
        <end position="21"/>
    </location>
</feature>
<evidence type="ECO:0000256" key="1">
    <source>
        <dbReference type="ARBA" id="ARBA00022729"/>
    </source>
</evidence>
<sequence>MMANNLLIALSLAAAAPSSIAAMRWEKRVLLVAASEEQDPKLEQQRRIIARWRDAAAERDLAVVEITGDRVTGASDSAATLRKRFRLPADGFAALLIGKDGGTKLRQTRPISAAVLEETIDAMPMRRQERR</sequence>
<dbReference type="Pfam" id="PF13778">
    <property type="entry name" value="DUF4174"/>
    <property type="match status" value="1"/>
</dbReference>
<dbReference type="EMBL" id="JAHXZN010000001">
    <property type="protein sequence ID" value="MBW6530245.1"/>
    <property type="molecule type" value="Genomic_DNA"/>
</dbReference>
<comment type="caution">
    <text evidence="4">The sequence shown here is derived from an EMBL/GenBank/DDBJ whole genome shotgun (WGS) entry which is preliminary data.</text>
</comment>
<keyword evidence="5" id="KW-1185">Reference proteome</keyword>
<evidence type="ECO:0000259" key="3">
    <source>
        <dbReference type="Pfam" id="PF13778"/>
    </source>
</evidence>
<feature type="chain" id="PRO_5045482587" evidence="2">
    <location>
        <begin position="22"/>
        <end position="131"/>
    </location>
</feature>
<name>A0ABS7BKY4_9SPHN</name>